<evidence type="ECO:0008006" key="3">
    <source>
        <dbReference type="Google" id="ProtNLM"/>
    </source>
</evidence>
<evidence type="ECO:0000313" key="2">
    <source>
        <dbReference type="Proteomes" id="UP000014073"/>
    </source>
</evidence>
<gene>
    <name evidence="1" type="ORF">BACCOPRO_00095</name>
</gene>
<keyword evidence="2" id="KW-1185">Reference proteome</keyword>
<dbReference type="STRING" id="547042.BACCOPRO_00095"/>
<evidence type="ECO:0000313" key="1">
    <source>
        <dbReference type="EMBL" id="EEF74636.1"/>
    </source>
</evidence>
<reference evidence="1 2" key="1">
    <citation type="submission" date="2008-12" db="EMBL/GenBank/DDBJ databases">
        <authorList>
            <person name="Fulton L."/>
            <person name="Clifton S."/>
            <person name="Fulton B."/>
            <person name="Xu J."/>
            <person name="Minx P."/>
            <person name="Pepin K.H."/>
            <person name="Johnson M."/>
            <person name="Bhonagiri V."/>
            <person name="Nash W.E."/>
            <person name="Mardis E.R."/>
            <person name="Wilson R.K."/>
        </authorList>
    </citation>
    <scope>NUCLEOTIDE SEQUENCE [LARGE SCALE GENOMIC DNA]</scope>
    <source>
        <strain evidence="1 2">DSM 18228</strain>
    </source>
</reference>
<dbReference type="AlphaFoldDB" id="S0F7Y2"/>
<proteinExistence type="predicted"/>
<sequence length="42" mass="5083">MISVDFRVFSAKYRRFYFVLFQIYFTFACVGENGQNTYKSTH</sequence>
<accession>S0F7Y2</accession>
<name>S0F7Y2_9BACT</name>
<dbReference type="PROSITE" id="PS51257">
    <property type="entry name" value="PROKAR_LIPOPROTEIN"/>
    <property type="match status" value="1"/>
</dbReference>
<dbReference type="EMBL" id="ACBW01000011">
    <property type="protein sequence ID" value="EEF74636.1"/>
    <property type="molecule type" value="Genomic_DNA"/>
</dbReference>
<dbReference type="HOGENOM" id="CLU_3247105_0_0_10"/>
<dbReference type="Proteomes" id="UP000014073">
    <property type="component" value="Unassembled WGS sequence"/>
</dbReference>
<comment type="caution">
    <text evidence="1">The sequence shown here is derived from an EMBL/GenBank/DDBJ whole genome shotgun (WGS) entry which is preliminary data.</text>
</comment>
<organism evidence="1 2">
    <name type="scientific">Phocaeicola coprophilus DSM 18228 = JCM 13818</name>
    <dbReference type="NCBI Taxonomy" id="547042"/>
    <lineage>
        <taxon>Bacteria</taxon>
        <taxon>Pseudomonadati</taxon>
        <taxon>Bacteroidota</taxon>
        <taxon>Bacteroidia</taxon>
        <taxon>Bacteroidales</taxon>
        <taxon>Bacteroidaceae</taxon>
        <taxon>Phocaeicola</taxon>
    </lineage>
</organism>
<protein>
    <recommendedName>
        <fullName evidence="3">Lipoprotein</fullName>
    </recommendedName>
</protein>